<dbReference type="STRING" id="679201.HMPREF9334_00354"/>
<evidence type="ECO:0000313" key="3">
    <source>
        <dbReference type="Proteomes" id="UP000004129"/>
    </source>
</evidence>
<evidence type="ECO:0000256" key="1">
    <source>
        <dbReference type="SAM" id="MobiDB-lite"/>
    </source>
</evidence>
<sequence>MVERVERVMRIKRLRFNNDELFERRKGFEEQEQGESFASIFEDEIEKKKKRQSDNDSSNSAYQLDVGRPTQSLFYQGKADISVVKGKLPHAG</sequence>
<keyword evidence="3" id="KW-1185">Reference proteome</keyword>
<proteinExistence type="predicted"/>
<dbReference type="Proteomes" id="UP000004129">
    <property type="component" value="Unassembled WGS sequence"/>
</dbReference>
<feature type="region of interest" description="Disordered" evidence="1">
    <location>
        <begin position="45"/>
        <end position="64"/>
    </location>
</feature>
<dbReference type="OrthoDB" id="1666627at2"/>
<dbReference type="HOGENOM" id="CLU_186155_0_0_9"/>
<dbReference type="AlphaFoldDB" id="G5GM73"/>
<dbReference type="PATRIC" id="fig|679201.3.peg.359"/>
<name>G5GM73_9FIRM</name>
<dbReference type="EMBL" id="ACZM01000003">
    <property type="protein sequence ID" value="EHG22318.1"/>
    <property type="molecule type" value="Genomic_DNA"/>
</dbReference>
<accession>G5GM73</accession>
<reference evidence="2 3" key="1">
    <citation type="submission" date="2011-08" db="EMBL/GenBank/DDBJ databases">
        <title>The Genome Sequence of Selenomonas infelix ATCC 43532.</title>
        <authorList>
            <consortium name="The Broad Institute Genome Sequencing Platform"/>
            <person name="Earl A."/>
            <person name="Ward D."/>
            <person name="Feldgarden M."/>
            <person name="Gevers D."/>
            <person name="Izard J."/>
            <person name="Blanton J.M."/>
            <person name="Baranova O.V."/>
            <person name="Dewhirst F.E."/>
            <person name="Young S.K."/>
            <person name="Zeng Q."/>
            <person name="Gargeya S."/>
            <person name="Fitzgerald M."/>
            <person name="Haas B."/>
            <person name="Abouelleil A."/>
            <person name="Alvarado L."/>
            <person name="Arachchi H.M."/>
            <person name="Berlin A."/>
            <person name="Brown A."/>
            <person name="Chapman S.B."/>
            <person name="Chen Z."/>
            <person name="Dunbar C."/>
            <person name="Freedman E."/>
            <person name="Gearin G."/>
            <person name="Gellesch M."/>
            <person name="Goldberg J."/>
            <person name="Griggs A."/>
            <person name="Gujja S."/>
            <person name="Heiman D."/>
            <person name="Howarth C."/>
            <person name="Larson L."/>
            <person name="Lui A."/>
            <person name="MacDonald P.J.P."/>
            <person name="Montmayeur A."/>
            <person name="Murphy C."/>
            <person name="Neiman D."/>
            <person name="Pearson M."/>
            <person name="Priest M."/>
            <person name="Roberts A."/>
            <person name="Saif S."/>
            <person name="Shea T."/>
            <person name="Shenoy N."/>
            <person name="Sisk P."/>
            <person name="Stolte C."/>
            <person name="Sykes S."/>
            <person name="Wortman J."/>
            <person name="Nusbaum C."/>
            <person name="Birren B."/>
        </authorList>
    </citation>
    <scope>NUCLEOTIDE SEQUENCE [LARGE SCALE GENOMIC DNA]</scope>
    <source>
        <strain evidence="2 3">ATCC 43532</strain>
    </source>
</reference>
<evidence type="ECO:0000313" key="2">
    <source>
        <dbReference type="EMBL" id="EHG22318.1"/>
    </source>
</evidence>
<protein>
    <submittedName>
        <fullName evidence="2">Uncharacterized protein</fullName>
    </submittedName>
</protein>
<organism evidence="2 3">
    <name type="scientific">Selenomonas infelix ATCC 43532</name>
    <dbReference type="NCBI Taxonomy" id="679201"/>
    <lineage>
        <taxon>Bacteria</taxon>
        <taxon>Bacillati</taxon>
        <taxon>Bacillota</taxon>
        <taxon>Negativicutes</taxon>
        <taxon>Selenomonadales</taxon>
        <taxon>Selenomonadaceae</taxon>
        <taxon>Selenomonas</taxon>
    </lineage>
</organism>
<comment type="caution">
    <text evidence="2">The sequence shown here is derived from an EMBL/GenBank/DDBJ whole genome shotgun (WGS) entry which is preliminary data.</text>
</comment>
<gene>
    <name evidence="2" type="ORF">HMPREF9334_00354</name>
</gene>
<dbReference type="RefSeq" id="WP_006691805.1">
    <property type="nucleotide sequence ID" value="NZ_JH376797.1"/>
</dbReference>